<dbReference type="EnsemblPlants" id="ORGLA11G0167100.1">
    <property type="protein sequence ID" value="ORGLA11G0167100.1"/>
    <property type="gene ID" value="ORGLA11G0167100"/>
</dbReference>
<sequence length="100" mass="12001">MFYLNDFKKAERYICAHVRLHWGPRFIFLLSIFNYIIEFSLSQDIGLHVFLNAHMIPFNEHTPQYKLGDPHYVESKIWKHFFCQIMGEKSSALEFSITKE</sequence>
<dbReference type="AlphaFoldDB" id="I1R1M9"/>
<reference evidence="1" key="1">
    <citation type="submission" date="2015-06" db="UniProtKB">
        <authorList>
            <consortium name="EnsemblPlants"/>
        </authorList>
    </citation>
    <scope>IDENTIFICATION</scope>
</reference>
<proteinExistence type="predicted"/>
<accession>I1R1M9</accession>
<evidence type="ECO:0000313" key="1">
    <source>
        <dbReference type="EnsemblPlants" id="ORGLA11G0167100.1"/>
    </source>
</evidence>
<dbReference type="Gramene" id="ORGLA11G0167100.1">
    <property type="protein sequence ID" value="ORGLA11G0167100.1"/>
    <property type="gene ID" value="ORGLA11G0167100"/>
</dbReference>
<evidence type="ECO:0000313" key="2">
    <source>
        <dbReference type="Proteomes" id="UP000007306"/>
    </source>
</evidence>
<keyword evidence="2" id="KW-1185">Reference proteome</keyword>
<dbReference type="HOGENOM" id="CLU_2310500_0_0_1"/>
<protein>
    <submittedName>
        <fullName evidence="1">Uncharacterized protein</fullName>
    </submittedName>
</protein>
<reference evidence="1 2" key="2">
    <citation type="submission" date="2018-04" db="EMBL/GenBank/DDBJ databases">
        <title>OglaRS2 (Oryza glaberrima Reference Sequence Version 2).</title>
        <authorList>
            <person name="Zhang J."/>
            <person name="Kudrna D."/>
            <person name="Lee S."/>
            <person name="Talag J."/>
            <person name="Rajasekar S."/>
            <person name="Wing R.A."/>
        </authorList>
    </citation>
    <scope>NUCLEOTIDE SEQUENCE [LARGE SCALE GENOMIC DNA]</scope>
    <source>
        <strain evidence="1 2">cv. IRGC 96717</strain>
    </source>
</reference>
<dbReference type="Proteomes" id="UP000007306">
    <property type="component" value="Chromosome 11"/>
</dbReference>
<name>I1R1M9_ORYGL</name>
<organism evidence="1 2">
    <name type="scientific">Oryza glaberrima</name>
    <name type="common">African rice</name>
    <dbReference type="NCBI Taxonomy" id="4538"/>
    <lineage>
        <taxon>Eukaryota</taxon>
        <taxon>Viridiplantae</taxon>
        <taxon>Streptophyta</taxon>
        <taxon>Embryophyta</taxon>
        <taxon>Tracheophyta</taxon>
        <taxon>Spermatophyta</taxon>
        <taxon>Magnoliopsida</taxon>
        <taxon>Liliopsida</taxon>
        <taxon>Poales</taxon>
        <taxon>Poaceae</taxon>
        <taxon>BOP clade</taxon>
        <taxon>Oryzoideae</taxon>
        <taxon>Oryzeae</taxon>
        <taxon>Oryzinae</taxon>
        <taxon>Oryza</taxon>
    </lineage>
</organism>